<dbReference type="Proteomes" id="UP000235965">
    <property type="component" value="Unassembled WGS sequence"/>
</dbReference>
<sequence length="317" mass="35288">MWLLSGRCESRARLDGKVAIITGANCGIGKFTALDFVRRGARVIIACRDLKKAEQAAADIRNETRNVEGAGHVVVVTLDLASLASVRQCCQNLLRSETYIHILVNNAGVCYSPRAFTEDGFEIHMGVNHLGHFLFTCLLLPRIIHSAPARIVTVASVKNHFARRICFDDLHWEKRRYSSFAAYSESKLANVLFSAELARRLEGTGVTTYSLHPGIVVSEGARHANKTWFPGAKWLFENVLVYVLKTCEQGAQTTIHCAVSEEAGRETGLYYSDCRKSTCNSKVNDRELLRRLWSESAGLVGLHEWDPFTAEDSATRL</sequence>
<evidence type="ECO:0000256" key="2">
    <source>
        <dbReference type="RuleBase" id="RU000363"/>
    </source>
</evidence>
<dbReference type="AlphaFoldDB" id="A0A2J7QJH6"/>
<dbReference type="GO" id="GO:0016491">
    <property type="term" value="F:oxidoreductase activity"/>
    <property type="evidence" value="ECO:0007669"/>
    <property type="project" value="UniProtKB-KW"/>
</dbReference>
<dbReference type="EMBL" id="NEVH01013555">
    <property type="protein sequence ID" value="PNF28746.1"/>
    <property type="molecule type" value="Genomic_DNA"/>
</dbReference>
<name>A0A2J7QJH6_9NEOP</name>
<dbReference type="InterPro" id="IPR036291">
    <property type="entry name" value="NAD(P)-bd_dom_sf"/>
</dbReference>
<dbReference type="EMBL" id="NEVH01013555">
    <property type="protein sequence ID" value="PNF28747.1"/>
    <property type="molecule type" value="Genomic_DNA"/>
</dbReference>
<dbReference type="Pfam" id="PF00106">
    <property type="entry name" value="adh_short"/>
    <property type="match status" value="1"/>
</dbReference>
<dbReference type="PRINTS" id="PR00081">
    <property type="entry name" value="GDHRDH"/>
</dbReference>
<gene>
    <name evidence="3" type="primary">RDH13_3</name>
    <name evidence="3" type="ORF">B7P43_G07785</name>
</gene>
<dbReference type="FunCoup" id="A0A2J7QJH6">
    <property type="interactions" value="348"/>
</dbReference>
<reference evidence="3 4" key="1">
    <citation type="submission" date="2017-12" db="EMBL/GenBank/DDBJ databases">
        <title>Hemimetabolous genomes reveal molecular basis of termite eusociality.</title>
        <authorList>
            <person name="Harrison M.C."/>
            <person name="Jongepier E."/>
            <person name="Robertson H.M."/>
            <person name="Arning N."/>
            <person name="Bitard-Feildel T."/>
            <person name="Chao H."/>
            <person name="Childers C.P."/>
            <person name="Dinh H."/>
            <person name="Doddapaneni H."/>
            <person name="Dugan S."/>
            <person name="Gowin J."/>
            <person name="Greiner C."/>
            <person name="Han Y."/>
            <person name="Hu H."/>
            <person name="Hughes D.S.T."/>
            <person name="Huylmans A.-K."/>
            <person name="Kemena C."/>
            <person name="Kremer L.P.M."/>
            <person name="Lee S.L."/>
            <person name="Lopez-Ezquerra A."/>
            <person name="Mallet L."/>
            <person name="Monroy-Kuhn J.M."/>
            <person name="Moser A."/>
            <person name="Murali S.C."/>
            <person name="Muzny D.M."/>
            <person name="Otani S."/>
            <person name="Piulachs M.-D."/>
            <person name="Poelchau M."/>
            <person name="Qu J."/>
            <person name="Schaub F."/>
            <person name="Wada-Katsumata A."/>
            <person name="Worley K.C."/>
            <person name="Xie Q."/>
            <person name="Ylla G."/>
            <person name="Poulsen M."/>
            <person name="Gibbs R.A."/>
            <person name="Schal C."/>
            <person name="Richards S."/>
            <person name="Belles X."/>
            <person name="Korb J."/>
            <person name="Bornberg-Bauer E."/>
        </authorList>
    </citation>
    <scope>NUCLEOTIDE SEQUENCE [LARGE SCALE GENOMIC DNA]</scope>
    <source>
        <tissue evidence="3">Whole body</tissue>
    </source>
</reference>
<dbReference type="InParanoid" id="A0A2J7QJH6"/>
<proteinExistence type="inferred from homology"/>
<evidence type="ECO:0000313" key="3">
    <source>
        <dbReference type="EMBL" id="PNF28745.1"/>
    </source>
</evidence>
<evidence type="ECO:0000313" key="4">
    <source>
        <dbReference type="Proteomes" id="UP000235965"/>
    </source>
</evidence>
<dbReference type="PANTHER" id="PTHR43157">
    <property type="entry name" value="PHOSPHATIDYLINOSITOL-GLYCAN BIOSYNTHESIS CLASS F PROTEIN-RELATED"/>
    <property type="match status" value="1"/>
</dbReference>
<dbReference type="PRINTS" id="PR00080">
    <property type="entry name" value="SDRFAMILY"/>
</dbReference>
<dbReference type="PANTHER" id="PTHR43157:SF73">
    <property type="entry name" value="WW DOMAIN-CONTAINING OXIDOREDUCTASE-LIKE PROTEIN"/>
    <property type="match status" value="1"/>
</dbReference>
<comment type="similarity">
    <text evidence="2">Belongs to the short-chain dehydrogenases/reductases (SDR) family.</text>
</comment>
<dbReference type="STRING" id="105785.A0A2J7QJH6"/>
<dbReference type="Gene3D" id="3.40.50.720">
    <property type="entry name" value="NAD(P)-binding Rossmann-like Domain"/>
    <property type="match status" value="1"/>
</dbReference>
<organism evidence="3 4">
    <name type="scientific">Cryptotermes secundus</name>
    <dbReference type="NCBI Taxonomy" id="105785"/>
    <lineage>
        <taxon>Eukaryota</taxon>
        <taxon>Metazoa</taxon>
        <taxon>Ecdysozoa</taxon>
        <taxon>Arthropoda</taxon>
        <taxon>Hexapoda</taxon>
        <taxon>Insecta</taxon>
        <taxon>Pterygota</taxon>
        <taxon>Neoptera</taxon>
        <taxon>Polyneoptera</taxon>
        <taxon>Dictyoptera</taxon>
        <taxon>Blattodea</taxon>
        <taxon>Blattoidea</taxon>
        <taxon>Termitoidae</taxon>
        <taxon>Kalotermitidae</taxon>
        <taxon>Cryptotermitinae</taxon>
        <taxon>Cryptotermes</taxon>
    </lineage>
</organism>
<comment type="caution">
    <text evidence="3">The sequence shown here is derived from an EMBL/GenBank/DDBJ whole genome shotgun (WGS) entry which is preliminary data.</text>
</comment>
<keyword evidence="4" id="KW-1185">Reference proteome</keyword>
<dbReference type="OrthoDB" id="191139at2759"/>
<dbReference type="SUPFAM" id="SSF51735">
    <property type="entry name" value="NAD(P)-binding Rossmann-fold domains"/>
    <property type="match status" value="1"/>
</dbReference>
<dbReference type="InterPro" id="IPR002347">
    <property type="entry name" value="SDR_fam"/>
</dbReference>
<evidence type="ECO:0000256" key="1">
    <source>
        <dbReference type="ARBA" id="ARBA00023002"/>
    </source>
</evidence>
<keyword evidence="1" id="KW-0560">Oxidoreductase</keyword>
<dbReference type="EMBL" id="NEVH01013555">
    <property type="protein sequence ID" value="PNF28745.1"/>
    <property type="molecule type" value="Genomic_DNA"/>
</dbReference>
<accession>A0A2J7QJH6</accession>
<protein>
    <submittedName>
        <fullName evidence="3">Retinol dehydrogenase 13</fullName>
    </submittedName>
</protein>